<dbReference type="Proteomes" id="UP000829447">
    <property type="component" value="Linkage Group LG24"/>
</dbReference>
<accession>A0ACC5XM22</accession>
<reference evidence="1 2" key="1">
    <citation type="journal article" date="2022" name="bioRxiv">
        <title>An ancient truncated duplication of the anti-Mullerian hormone receptor type 2 gene is a potential conserved master sex determinant in the Pangasiidae catfish family.</title>
        <authorList>
            <person name="Wen M."/>
            <person name="Pan Q."/>
            <person name="Jouanno E."/>
            <person name="Montfort J."/>
            <person name="Zahm M."/>
            <person name="Cabau C."/>
            <person name="Klopp C."/>
            <person name="Iampietro C."/>
            <person name="Roques C."/>
            <person name="Bouchez O."/>
            <person name="Castinel A."/>
            <person name="Donnadieu C."/>
            <person name="Parrinello H."/>
            <person name="Poncet C."/>
            <person name="Belmonte E."/>
            <person name="Gautier V."/>
            <person name="Avarre J.-C."/>
            <person name="Dugue R."/>
            <person name="Gustiano R."/>
            <person name="Ha T.T.T."/>
            <person name="Campet M."/>
            <person name="Sriphairoj K."/>
            <person name="Ribolli J."/>
            <person name="de Almeida F.L."/>
            <person name="Desvignes T."/>
            <person name="Postlethwait J.H."/>
            <person name="Bucao C.F."/>
            <person name="Robinson-Rechavi M."/>
            <person name="Bobe J."/>
            <person name="Herpin A."/>
            <person name="Guiguen Y."/>
        </authorList>
    </citation>
    <scope>NUCLEOTIDE SEQUENCE [LARGE SCALE GENOMIC DNA]</scope>
    <source>
        <strain evidence="1">YG-Dec2019</strain>
    </source>
</reference>
<keyword evidence="2" id="KW-1185">Reference proteome</keyword>
<protein>
    <submittedName>
        <fullName evidence="1">Uncharacterized protein</fullName>
    </submittedName>
</protein>
<name>A0ACC5XM22_PANGG</name>
<comment type="caution">
    <text evidence="1">The sequence shown here is derived from an EMBL/GenBank/DDBJ whole genome shotgun (WGS) entry which is preliminary data.</text>
</comment>
<evidence type="ECO:0000313" key="1">
    <source>
        <dbReference type="EMBL" id="MCI4392337.1"/>
    </source>
</evidence>
<gene>
    <name evidence="1" type="ORF">PGIGA_G00144910</name>
</gene>
<proteinExistence type="predicted"/>
<dbReference type="EMBL" id="CM040477">
    <property type="protein sequence ID" value="MCI4392337.1"/>
    <property type="molecule type" value="Genomic_DNA"/>
</dbReference>
<sequence length="410" mass="45510">MVKLNQSAGLPCEQNCSGSLKWTVIDKPSDIVAQCDQASCSSDEGFYISHERYEKGDLSLTITVADYSKRNTYTCTCDGGDIVNTVRLSIEPRTLFIHLKPGKDLVLNLHMPGQIVVTYRSKDSPDQYGEPFCTVDKDGLDCKAEYKPRTSLSHSNLILEKVTLSDSGVYTVWDKNNNEINLSYYVSVKEPLVDPLTVKLHESVNLPCNMTCQGLGKWTKLNRGSVAWCNQTSCWSDKGYNISYSKYLQGDFSLTITADDYSMRGLYTCECDDMDIRDHRVVIEPKISSVQLKPGDNLLMDLPLTEPVKVVYQHSMIFADDPAGDQPTSDKELCVPSLVFGLGVLALIIGEGALALLAVCIYQKCKKSHLQDEHVGNEDMQSVSTCCFVSYTRNNGDPSTSSQLMKSEEA</sequence>
<evidence type="ECO:0000313" key="2">
    <source>
        <dbReference type="Proteomes" id="UP000829447"/>
    </source>
</evidence>
<organism evidence="1 2">
    <name type="scientific">Pangasianodon gigas</name>
    <name type="common">Mekong giant catfish</name>
    <name type="synonym">Pangasius gigas</name>
    <dbReference type="NCBI Taxonomy" id="30993"/>
    <lineage>
        <taxon>Eukaryota</taxon>
        <taxon>Metazoa</taxon>
        <taxon>Chordata</taxon>
        <taxon>Craniata</taxon>
        <taxon>Vertebrata</taxon>
        <taxon>Euteleostomi</taxon>
        <taxon>Actinopterygii</taxon>
        <taxon>Neopterygii</taxon>
        <taxon>Teleostei</taxon>
        <taxon>Ostariophysi</taxon>
        <taxon>Siluriformes</taxon>
        <taxon>Pangasiidae</taxon>
        <taxon>Pangasianodon</taxon>
    </lineage>
</organism>